<dbReference type="KEGG" id="egl:EGR_08091"/>
<evidence type="ECO:0000313" key="2">
    <source>
        <dbReference type="Proteomes" id="UP000019149"/>
    </source>
</evidence>
<dbReference type="AlphaFoldDB" id="W6U758"/>
<dbReference type="EMBL" id="APAU02000096">
    <property type="protein sequence ID" value="EUB57015.1"/>
    <property type="molecule type" value="Genomic_DNA"/>
</dbReference>
<gene>
    <name evidence="1" type="ORF">EGR_08091</name>
</gene>
<protein>
    <submittedName>
        <fullName evidence="1">Uncharacterized protein</fullName>
    </submittedName>
</protein>
<reference evidence="1 2" key="1">
    <citation type="journal article" date="2013" name="Nat. Genet.">
        <title>The genome of the hydatid tapeworm Echinococcus granulosus.</title>
        <authorList>
            <person name="Zheng H."/>
            <person name="Zhang W."/>
            <person name="Zhang L."/>
            <person name="Zhang Z."/>
            <person name="Li J."/>
            <person name="Lu G."/>
            <person name="Zhu Y."/>
            <person name="Wang Y."/>
            <person name="Huang Y."/>
            <person name="Liu J."/>
            <person name="Kang H."/>
            <person name="Chen J."/>
            <person name="Wang L."/>
            <person name="Chen A."/>
            <person name="Yu S."/>
            <person name="Gao Z."/>
            <person name="Jin L."/>
            <person name="Gu W."/>
            <person name="Wang Z."/>
            <person name="Zhao L."/>
            <person name="Shi B."/>
            <person name="Wen H."/>
            <person name="Lin R."/>
            <person name="Jones M.K."/>
            <person name="Brejova B."/>
            <person name="Vinar T."/>
            <person name="Zhao G."/>
            <person name="McManus D.P."/>
            <person name="Chen Z."/>
            <person name="Zhou Y."/>
            <person name="Wang S."/>
        </authorList>
    </citation>
    <scope>NUCLEOTIDE SEQUENCE [LARGE SCALE GENOMIC DNA]</scope>
</reference>
<accession>W6U758</accession>
<dbReference type="RefSeq" id="XP_024348211.1">
    <property type="nucleotide sequence ID" value="XM_024497340.1"/>
</dbReference>
<evidence type="ECO:0000313" key="1">
    <source>
        <dbReference type="EMBL" id="EUB57015.1"/>
    </source>
</evidence>
<sequence>MGPQKTIEAYIHNFTRLIVSLPMIVREWKLSGCGRRNFCFGQADLLHNKDNHCETVVGLRAQMPRVSPFEVKQCPPGIFAMEEVKEERR</sequence>
<organism evidence="1 2">
    <name type="scientific">Echinococcus granulosus</name>
    <name type="common">Hydatid tapeworm</name>
    <dbReference type="NCBI Taxonomy" id="6210"/>
    <lineage>
        <taxon>Eukaryota</taxon>
        <taxon>Metazoa</taxon>
        <taxon>Spiralia</taxon>
        <taxon>Lophotrochozoa</taxon>
        <taxon>Platyhelminthes</taxon>
        <taxon>Cestoda</taxon>
        <taxon>Eucestoda</taxon>
        <taxon>Cyclophyllidea</taxon>
        <taxon>Taeniidae</taxon>
        <taxon>Echinococcus</taxon>
        <taxon>Echinococcus granulosus group</taxon>
    </lineage>
</organism>
<dbReference type="GeneID" id="36343806"/>
<comment type="caution">
    <text evidence="1">The sequence shown here is derived from an EMBL/GenBank/DDBJ whole genome shotgun (WGS) entry which is preliminary data.</text>
</comment>
<dbReference type="Proteomes" id="UP000019149">
    <property type="component" value="Unassembled WGS sequence"/>
</dbReference>
<name>W6U758_ECHGR</name>
<keyword evidence="2" id="KW-1185">Reference proteome</keyword>
<dbReference type="CTD" id="36343806"/>
<proteinExistence type="predicted"/>